<dbReference type="InterPro" id="IPR013543">
    <property type="entry name" value="Ca/CaM-dep_prot_kinase-assoc"/>
</dbReference>
<dbReference type="InterPro" id="IPR027843">
    <property type="entry name" value="DUF4440"/>
</dbReference>
<reference evidence="3 4" key="1">
    <citation type="journal article" date="2010" name="Nature">
        <title>The Ectocarpus genome and the independent evolution of multicellularity in brown algae.</title>
        <authorList>
            <person name="Cock J.M."/>
            <person name="Sterck L."/>
            <person name="Rouze P."/>
            <person name="Scornet D."/>
            <person name="Allen A.E."/>
            <person name="Amoutzias G."/>
            <person name="Anthouard V."/>
            <person name="Artiguenave F."/>
            <person name="Aury J.M."/>
            <person name="Badger J.H."/>
            <person name="Beszteri B."/>
            <person name="Billiau K."/>
            <person name="Bonnet E."/>
            <person name="Bothwell J.H."/>
            <person name="Bowler C."/>
            <person name="Boyen C."/>
            <person name="Brownlee C."/>
            <person name="Carrano C.J."/>
            <person name="Charrier B."/>
            <person name="Cho G.Y."/>
            <person name="Coelho S.M."/>
            <person name="Collen J."/>
            <person name="Corre E."/>
            <person name="Da Silva C."/>
            <person name="Delage L."/>
            <person name="Delaroque N."/>
            <person name="Dittami S.M."/>
            <person name="Doulbeau S."/>
            <person name="Elias M."/>
            <person name="Farnham G."/>
            <person name="Gachon C.M."/>
            <person name="Gschloessl B."/>
            <person name="Heesch S."/>
            <person name="Jabbari K."/>
            <person name="Jubin C."/>
            <person name="Kawai H."/>
            <person name="Kimura K."/>
            <person name="Kloareg B."/>
            <person name="Kupper F.C."/>
            <person name="Lang D."/>
            <person name="Le Bail A."/>
            <person name="Leblanc C."/>
            <person name="Lerouge P."/>
            <person name="Lohr M."/>
            <person name="Lopez P.J."/>
            <person name="Martens C."/>
            <person name="Maumus F."/>
            <person name="Michel G."/>
            <person name="Miranda-Saavedra D."/>
            <person name="Morales J."/>
            <person name="Moreau H."/>
            <person name="Motomura T."/>
            <person name="Nagasato C."/>
            <person name="Napoli C.A."/>
            <person name="Nelson D.R."/>
            <person name="Nyvall-Collen P."/>
            <person name="Peters A.F."/>
            <person name="Pommier C."/>
            <person name="Potin P."/>
            <person name="Poulain J."/>
            <person name="Quesneville H."/>
            <person name="Read B."/>
            <person name="Rensing S.A."/>
            <person name="Ritter A."/>
            <person name="Rousvoal S."/>
            <person name="Samanta M."/>
            <person name="Samson G."/>
            <person name="Schroeder D.C."/>
            <person name="Segurens B."/>
            <person name="Strittmatter M."/>
            <person name="Tonon T."/>
            <person name="Tregear J.W."/>
            <person name="Valentin K."/>
            <person name="von Dassow P."/>
            <person name="Yamagishi T."/>
            <person name="Van de Peer Y."/>
            <person name="Wincker P."/>
        </authorList>
    </citation>
    <scope>NUCLEOTIDE SEQUENCE [LARGE SCALE GENOMIC DNA]</scope>
    <source>
        <strain evidence="4">Ec32 / CCAP1310/4</strain>
    </source>
</reference>
<dbReference type="SUPFAM" id="SSF50156">
    <property type="entry name" value="PDZ domain-like"/>
    <property type="match status" value="1"/>
</dbReference>
<dbReference type="InterPro" id="IPR001478">
    <property type="entry name" value="PDZ"/>
</dbReference>
<dbReference type="AlphaFoldDB" id="D7FUG3"/>
<keyword evidence="4" id="KW-1185">Reference proteome</keyword>
<dbReference type="EMBL" id="FN648453">
    <property type="protein sequence ID" value="CBJ26233.1"/>
    <property type="molecule type" value="Genomic_DNA"/>
</dbReference>
<dbReference type="Proteomes" id="UP000002630">
    <property type="component" value="Linkage Group LG09"/>
</dbReference>
<dbReference type="InterPro" id="IPR032710">
    <property type="entry name" value="NTF2-like_dom_sf"/>
</dbReference>
<dbReference type="OrthoDB" id="201537at2759"/>
<dbReference type="Gene3D" id="2.30.42.10">
    <property type="match status" value="1"/>
</dbReference>
<dbReference type="eggNOG" id="ENOG502S0Y2">
    <property type="taxonomic scope" value="Eukaryota"/>
</dbReference>
<proteinExistence type="predicted"/>
<keyword evidence="1" id="KW-0175">Coiled coil</keyword>
<dbReference type="EMBL" id="FN649734">
    <property type="protein sequence ID" value="CBJ26233.1"/>
    <property type="molecule type" value="Genomic_DNA"/>
</dbReference>
<name>D7FUG3_ECTSI</name>
<dbReference type="Pfam" id="PF14534">
    <property type="entry name" value="DUF4440"/>
    <property type="match status" value="1"/>
</dbReference>
<dbReference type="Pfam" id="PF08332">
    <property type="entry name" value="CaMKII_AD"/>
    <property type="match status" value="1"/>
</dbReference>
<feature type="domain" description="PDZ" evidence="2">
    <location>
        <begin position="510"/>
        <end position="595"/>
    </location>
</feature>
<evidence type="ECO:0000259" key="2">
    <source>
        <dbReference type="PROSITE" id="PS50106"/>
    </source>
</evidence>
<evidence type="ECO:0000256" key="1">
    <source>
        <dbReference type="SAM" id="Coils"/>
    </source>
</evidence>
<accession>D7FUG3</accession>
<dbReference type="SUPFAM" id="SSF54427">
    <property type="entry name" value="NTF2-like"/>
    <property type="match status" value="2"/>
</dbReference>
<dbReference type="Gene3D" id="3.10.450.50">
    <property type="match status" value="2"/>
</dbReference>
<dbReference type="InParanoid" id="D7FUG3"/>
<organism evidence="3 4">
    <name type="scientific">Ectocarpus siliculosus</name>
    <name type="common">Brown alga</name>
    <name type="synonym">Conferva siliculosa</name>
    <dbReference type="NCBI Taxonomy" id="2880"/>
    <lineage>
        <taxon>Eukaryota</taxon>
        <taxon>Sar</taxon>
        <taxon>Stramenopiles</taxon>
        <taxon>Ochrophyta</taxon>
        <taxon>PX clade</taxon>
        <taxon>Phaeophyceae</taxon>
        <taxon>Ectocarpales</taxon>
        <taxon>Ectocarpaceae</taxon>
        <taxon>Ectocarpus</taxon>
    </lineage>
</organism>
<dbReference type="InterPro" id="IPR036034">
    <property type="entry name" value="PDZ_sf"/>
</dbReference>
<evidence type="ECO:0000313" key="3">
    <source>
        <dbReference type="EMBL" id="CBJ26233.1"/>
    </source>
</evidence>
<dbReference type="GO" id="GO:0005516">
    <property type="term" value="F:calmodulin binding"/>
    <property type="evidence" value="ECO:0007669"/>
    <property type="project" value="InterPro"/>
</dbReference>
<evidence type="ECO:0000313" key="4">
    <source>
        <dbReference type="Proteomes" id="UP000002630"/>
    </source>
</evidence>
<gene>
    <name evidence="3" type="ORF">Esi_0027_0139</name>
</gene>
<dbReference type="PROSITE" id="PS50106">
    <property type="entry name" value="PDZ"/>
    <property type="match status" value="1"/>
</dbReference>
<dbReference type="GO" id="GO:0004683">
    <property type="term" value="F:calcium/calmodulin-dependent protein kinase activity"/>
    <property type="evidence" value="ECO:0007669"/>
    <property type="project" value="InterPro"/>
</dbReference>
<protein>
    <submittedName>
        <fullName evidence="3">Similar to Uncharacterized protein conserved in bacteria with a cystatin-like fold</fullName>
    </submittedName>
</protein>
<feature type="coiled-coil region" evidence="1">
    <location>
        <begin position="66"/>
        <end position="96"/>
    </location>
</feature>
<sequence>MSTNAFERVSRVASRPEDAESIAVSLGATDLDIELVDNEVRRALAAIHGTKNETYAGRTNDTAAGVSYLKKQLERLMKEKAQFKEKKLALQQLQQELPKRVAKYAERPETAAPAPAAPSAAAAAAAAAPAAATGGFLSSLKNMIISPAPAEPSPAAVPTPEEDRKAVADTTLVWKETVTSGTYDAPKKTAALYAEDGVLWGTVSEEVRDTPEQIYAYFDYFARLPELRVVEYTPVAVRVYGDFAVQAGTYTFAFQGPDGVTVEKRARFSFTFRRDNPGSPRPWTIVEHHSSSMPTAPAGLKRVGQEAVPKKIVKVITPDQKAVAETTIVWKDTVTLGTDDAPKKTAALYAPDAVLWGTVSEEVRETPEQIYDYFDFFARLPKLRLLEYTPAPVRVYGQFAVQAGTYTFAWEEDDGDTVEKRARFSFTFRRDKPGSPQPWTIVEHHSSSMPDAPAELKHVEPEDDGIDYVAQAVADLSATSSVSSSTLPPSPPPRKGQAMAAFAEDVNHHPVDLTANVGSCGLGLVLGKEEQGTRWVVNGFRSMPDGKPNPAEAAGIEVGDTLQQVGGVPLGTYKEGIELFKKLRGPVVLTVCRQNDEVLI</sequence>